<dbReference type="RefSeq" id="WP_415822817.1">
    <property type="nucleotide sequence ID" value="NZ_CBCSJB010000015.1"/>
</dbReference>
<accession>A0ABM7SV68</accession>
<feature type="region of interest" description="Disordered" evidence="1">
    <location>
        <begin position="1"/>
        <end position="34"/>
    </location>
</feature>
<dbReference type="EMBL" id="AP024828">
    <property type="protein sequence ID" value="BCZ25259.1"/>
    <property type="molecule type" value="Genomic_DNA"/>
</dbReference>
<dbReference type="Proteomes" id="UP000826012">
    <property type="component" value="Chromosome"/>
</dbReference>
<organism evidence="2 3">
    <name type="scientific">Mycobacterium senriense</name>
    <dbReference type="NCBI Taxonomy" id="2775496"/>
    <lineage>
        <taxon>Bacteria</taxon>
        <taxon>Bacillati</taxon>
        <taxon>Actinomycetota</taxon>
        <taxon>Actinomycetes</taxon>
        <taxon>Mycobacteriales</taxon>
        <taxon>Mycobacteriaceae</taxon>
        <taxon>Mycobacterium</taxon>
        <taxon>Mycobacterium avium complex (MAC)</taxon>
    </lineage>
</organism>
<evidence type="ECO:0000313" key="3">
    <source>
        <dbReference type="Proteomes" id="UP000826012"/>
    </source>
</evidence>
<reference evidence="2 3" key="1">
    <citation type="submission" date="2021-07" db="EMBL/GenBank/DDBJ databases">
        <title>Complete genome sequence of nontuberculous Mycobacterium sp. TY59.</title>
        <authorList>
            <person name="Fukushima K."/>
        </authorList>
    </citation>
    <scope>NUCLEOTIDE SEQUENCE [LARGE SCALE GENOMIC DNA]</scope>
    <source>
        <strain evidence="2 3">TY59</strain>
    </source>
</reference>
<reference evidence="2 3" key="2">
    <citation type="submission" date="2021-07" db="EMBL/GenBank/DDBJ databases">
        <authorList>
            <person name="Matsumoto Y."/>
            <person name="Motooka D."/>
            <person name="Nakamura S."/>
        </authorList>
    </citation>
    <scope>NUCLEOTIDE SEQUENCE [LARGE SCALE GENOMIC DNA]</scope>
    <source>
        <strain evidence="2 3">TY59</strain>
    </source>
</reference>
<feature type="compositionally biased region" description="Gly residues" evidence="1">
    <location>
        <begin position="19"/>
        <end position="31"/>
    </location>
</feature>
<evidence type="ECO:0000313" key="2">
    <source>
        <dbReference type="EMBL" id="BCZ25259.1"/>
    </source>
</evidence>
<feature type="compositionally biased region" description="Basic and acidic residues" evidence="1">
    <location>
        <begin position="103"/>
        <end position="113"/>
    </location>
</feature>
<feature type="region of interest" description="Disordered" evidence="1">
    <location>
        <begin position="92"/>
        <end position="113"/>
    </location>
</feature>
<feature type="compositionally biased region" description="Low complexity" evidence="1">
    <location>
        <begin position="1"/>
        <end position="15"/>
    </location>
</feature>
<keyword evidence="3" id="KW-1185">Reference proteome</keyword>
<protein>
    <recommendedName>
        <fullName evidence="4">Transposase</fullName>
    </recommendedName>
</protein>
<sequence>MVQWGKSGAAGSGARAGEDGAGGGAADGGQSGMKIHTDDHLAVILLHAAGVTGEALLAEISAAISPVTSAGRRMRETTVNMVPLRAWRAPESRPGVQVTLRQEPPDRSVRSRH</sequence>
<gene>
    <name evidence="2" type="ORF">MTY59_51140</name>
</gene>
<name>A0ABM7SV68_9MYCO</name>
<evidence type="ECO:0008006" key="4">
    <source>
        <dbReference type="Google" id="ProtNLM"/>
    </source>
</evidence>
<evidence type="ECO:0000256" key="1">
    <source>
        <dbReference type="SAM" id="MobiDB-lite"/>
    </source>
</evidence>
<proteinExistence type="predicted"/>